<accession>A0A8T7M476</accession>
<dbReference type="InterPro" id="IPR003497">
    <property type="entry name" value="BRO_N_domain"/>
</dbReference>
<dbReference type="Proteomes" id="UP000521676">
    <property type="component" value="Unassembled WGS sequence"/>
</dbReference>
<dbReference type="Proteomes" id="UP001431572">
    <property type="component" value="Plasmid unnamed1"/>
</dbReference>
<evidence type="ECO:0000256" key="1">
    <source>
        <dbReference type="SAM" id="MobiDB-lite"/>
    </source>
</evidence>
<dbReference type="EMBL" id="CP128401">
    <property type="protein sequence ID" value="WJW70121.1"/>
    <property type="molecule type" value="Genomic_DNA"/>
</dbReference>
<name>A0A8T7M476_9CHLR</name>
<sequence>MGKDIENFGVVIRRIWHRNEWFYSVVDVVGVLADSGNPRQYWSNLKKRIKDEGFNEAMTQLEPLRLKSTDGKLRETDCASRETVLRLIQSIPSPKAEPFKLWLAKVGNERYSELEYPELALKRVRDNYRRKGYSDEWIEQRVRADMVRNELTDEWKFRGAQGTQFAILTDLINDGTFEMTVQVHKNYKALPERANLRDHMSPIELALISLGEATAVTLHRDRDSMGFNALKQDTEEAGQAAGEARKTIEKKLGRPAVSRENYLRQPENPERRQLSFFDEDEGK</sequence>
<keyword evidence="4" id="KW-0614">Plasmid</keyword>
<feature type="region of interest" description="Disordered" evidence="1">
    <location>
        <begin position="234"/>
        <end position="283"/>
    </location>
</feature>
<evidence type="ECO:0000259" key="2">
    <source>
        <dbReference type="SMART" id="SM01040"/>
    </source>
</evidence>
<dbReference type="SMART" id="SM01040">
    <property type="entry name" value="Bro-N"/>
    <property type="match status" value="1"/>
</dbReference>
<keyword evidence="6" id="KW-1185">Reference proteome</keyword>
<feature type="domain" description="Bro-N" evidence="2">
    <location>
        <begin position="11"/>
        <end position="109"/>
    </location>
</feature>
<gene>
    <name evidence="3" type="ORF">HXX08_13570</name>
    <name evidence="4" type="ORF">OZ401_004624</name>
</gene>
<organism evidence="3 5">
    <name type="scientific">Candidatus Chlorohelix allophototropha</name>
    <dbReference type="NCBI Taxonomy" id="3003348"/>
    <lineage>
        <taxon>Bacteria</taxon>
        <taxon>Bacillati</taxon>
        <taxon>Chloroflexota</taxon>
        <taxon>Chloroflexia</taxon>
        <taxon>Candidatus Chloroheliales</taxon>
        <taxon>Candidatus Chloroheliaceae</taxon>
        <taxon>Candidatus Chlorohelix</taxon>
    </lineage>
</organism>
<feature type="compositionally biased region" description="Basic and acidic residues" evidence="1">
    <location>
        <begin position="243"/>
        <end position="252"/>
    </location>
</feature>
<evidence type="ECO:0000313" key="3">
    <source>
        <dbReference type="EMBL" id="NWJ46889.1"/>
    </source>
</evidence>
<geneLocation type="plasmid" evidence="4 6">
    <name>unnamed1</name>
</geneLocation>
<dbReference type="AlphaFoldDB" id="A0A8T7M476"/>
<reference evidence="3 5" key="1">
    <citation type="submission" date="2020-06" db="EMBL/GenBank/DDBJ databases">
        <title>Anoxygenic phototrophic Chloroflexota member uses a Type I reaction center.</title>
        <authorList>
            <person name="Tsuji J.M."/>
            <person name="Shaw N.A."/>
            <person name="Nagashima S."/>
            <person name="Venkiteswaran J."/>
            <person name="Schiff S.L."/>
            <person name="Hanada S."/>
            <person name="Tank M."/>
            <person name="Neufeld J.D."/>
        </authorList>
    </citation>
    <scope>NUCLEOTIDE SEQUENCE [LARGE SCALE GENOMIC DNA]</scope>
    <source>
        <strain evidence="3">L227-S17</strain>
    </source>
</reference>
<dbReference type="EMBL" id="JACATZ010000001">
    <property type="protein sequence ID" value="NWJ46889.1"/>
    <property type="molecule type" value="Genomic_DNA"/>
</dbReference>
<proteinExistence type="predicted"/>
<evidence type="ECO:0000313" key="6">
    <source>
        <dbReference type="Proteomes" id="UP001431572"/>
    </source>
</evidence>
<evidence type="ECO:0000313" key="5">
    <source>
        <dbReference type="Proteomes" id="UP000521676"/>
    </source>
</evidence>
<evidence type="ECO:0000313" key="4">
    <source>
        <dbReference type="EMBL" id="WJW70121.1"/>
    </source>
</evidence>
<dbReference type="Pfam" id="PF02498">
    <property type="entry name" value="Bro-N"/>
    <property type="match status" value="1"/>
</dbReference>
<protein>
    <submittedName>
        <fullName evidence="3">Bro-N domain-containing protein</fullName>
    </submittedName>
</protein>
<dbReference type="RefSeq" id="WP_341472004.1">
    <property type="nucleotide sequence ID" value="NZ_CP128401.1"/>
</dbReference>
<reference evidence="4" key="2">
    <citation type="journal article" date="2024" name="Nature">
        <title>Anoxygenic phototroph of the Chloroflexota uses a type I reaction centre.</title>
        <authorList>
            <person name="Tsuji J.M."/>
            <person name="Shaw N.A."/>
            <person name="Nagashima S."/>
            <person name="Venkiteswaran J.J."/>
            <person name="Schiff S.L."/>
            <person name="Watanabe T."/>
            <person name="Fukui M."/>
            <person name="Hanada S."/>
            <person name="Tank M."/>
            <person name="Neufeld J.D."/>
        </authorList>
    </citation>
    <scope>NUCLEOTIDE SEQUENCE</scope>
    <source>
        <strain evidence="4">L227-S17</strain>
        <plasmid evidence="4 6">unnamed1</plasmid>
    </source>
</reference>